<dbReference type="RefSeq" id="WP_309573749.1">
    <property type="nucleotide sequence ID" value="NZ_CP119875.1"/>
</dbReference>
<dbReference type="AlphaFoldDB" id="A0ABD7ZQU0"/>
<name>A0ABD7ZQU0_9BACI</name>
<organism evidence="1 2">
    <name type="scientific">Bacillus tropicus</name>
    <dbReference type="NCBI Taxonomy" id="2026188"/>
    <lineage>
        <taxon>Bacteria</taxon>
        <taxon>Bacillati</taxon>
        <taxon>Bacillota</taxon>
        <taxon>Bacilli</taxon>
        <taxon>Bacillales</taxon>
        <taxon>Bacillaceae</taxon>
        <taxon>Bacillus</taxon>
        <taxon>Bacillus cereus group</taxon>
    </lineage>
</organism>
<evidence type="ECO:0008006" key="3">
    <source>
        <dbReference type="Google" id="ProtNLM"/>
    </source>
</evidence>
<evidence type="ECO:0000313" key="2">
    <source>
        <dbReference type="Proteomes" id="UP001260090"/>
    </source>
</evidence>
<dbReference type="PROSITE" id="PS51257">
    <property type="entry name" value="PROKAR_LIPOPROTEIN"/>
    <property type="match status" value="1"/>
</dbReference>
<protein>
    <recommendedName>
        <fullName evidence="3">Lipoprotein</fullName>
    </recommendedName>
</protein>
<accession>A0ABD7ZQU0</accession>
<dbReference type="Proteomes" id="UP001260090">
    <property type="component" value="Chromosome"/>
</dbReference>
<reference evidence="1 2" key="1">
    <citation type="submission" date="2023-03" db="EMBL/GenBank/DDBJ databases">
        <title>Plant growth-promoting bacteria for biocontrol of bacterial wilt in tomato.</title>
        <authorList>
            <person name="Song J."/>
            <person name="Jin Y.J."/>
        </authorList>
    </citation>
    <scope>NUCLEOTIDE SEQUENCE [LARGE SCALE GENOMIC DNA]</scope>
    <source>
        <strain evidence="1 2">T36S-23</strain>
    </source>
</reference>
<dbReference type="EMBL" id="CP119875">
    <property type="protein sequence ID" value="WMY14752.1"/>
    <property type="molecule type" value="Genomic_DNA"/>
</dbReference>
<evidence type="ECO:0000313" key="1">
    <source>
        <dbReference type="EMBL" id="WMY14752.1"/>
    </source>
</evidence>
<proteinExistence type="predicted"/>
<gene>
    <name evidence="1" type="ORF">P3F89_22800</name>
</gene>
<sequence length="132" mass="15586">MKGKCIMKKIKKLIVPISFSLLLIGCSGKELNGNWRLADNDTTCPVSYQFDKKIEVNPENKKKKTIWLIEMHTQKIANEYKNAGTYIWLNNEWINIDYGNNFTQKQKMVQDKDKLTIYFPWVEKVCTYKKTK</sequence>
<dbReference type="GeneID" id="93010197"/>